<proteinExistence type="predicted"/>
<sequence>MGLESVNYQCPACGGPLRYDGGKGKLVCDHCDSEFEVAQIEAMFATAEAKAEERAAGAGAQTLDGGYVCASCGAQLMTDGTVAVSRCPYCGNQTMQAATFTGDFKPDLVIPFKLDHKAAVAALDEHYKGKILLPREFKTGNHIDEVQGVYVPFWLYDSNANGSATFEATNTRSYMRGDDEIIETDHYTCERSGSMAFTLIPVDGSTRMPDGHMDSIEPYDYQSLVTYSSAYLPGFLANRWDEDVDACRCRAEHRVTKSVENALGETVTGYATVDCTSSNVDCGWHDERCALFPVWMLSTSWEGQNFLFAMNGQTGRLVGDLPISKPKLIAICAVVFAVLFGGLWVGMDGASVMESDNPLWGLAMIVLIPVIITVIVGAVLVGQMKSAIEAGQADNYLDRGTFQLVSQSDTYTHTTTQVIHHEKKK</sequence>
<evidence type="ECO:0000313" key="2">
    <source>
        <dbReference type="EMBL" id="BBH50472.1"/>
    </source>
</evidence>
<evidence type="ECO:0008006" key="4">
    <source>
        <dbReference type="Google" id="ProtNLM"/>
    </source>
</evidence>
<dbReference type="Proteomes" id="UP000273154">
    <property type="component" value="Chromosome"/>
</dbReference>
<protein>
    <recommendedName>
        <fullName evidence="4">DNA-directed RNA polymerase subunit P</fullName>
    </recommendedName>
</protein>
<organism evidence="2 3">
    <name type="scientific">Parolsenella catena</name>
    <dbReference type="NCBI Taxonomy" id="2003188"/>
    <lineage>
        <taxon>Bacteria</taxon>
        <taxon>Bacillati</taxon>
        <taxon>Actinomycetota</taxon>
        <taxon>Coriobacteriia</taxon>
        <taxon>Coriobacteriales</taxon>
        <taxon>Atopobiaceae</taxon>
        <taxon>Parolsenella</taxon>
    </lineage>
</organism>
<dbReference type="Gene3D" id="2.20.28.30">
    <property type="entry name" value="RNA polymerase ii, chain L"/>
    <property type="match status" value="1"/>
</dbReference>
<name>A0A3G9K637_9ACTN</name>
<dbReference type="OrthoDB" id="3182597at2"/>
<keyword evidence="1" id="KW-0812">Transmembrane</keyword>
<gene>
    <name evidence="2" type="primary">ydjG</name>
    <name evidence="2" type="ORF">Pcatena_10590</name>
</gene>
<keyword evidence="1" id="KW-0472">Membrane</keyword>
<evidence type="ECO:0000313" key="3">
    <source>
        <dbReference type="Proteomes" id="UP000273154"/>
    </source>
</evidence>
<dbReference type="EMBL" id="AP019367">
    <property type="protein sequence ID" value="BBH50472.1"/>
    <property type="molecule type" value="Genomic_DNA"/>
</dbReference>
<keyword evidence="1" id="KW-1133">Transmembrane helix</keyword>
<accession>A0A3G9K637</accession>
<dbReference type="KEGG" id="pcat:Pcatena_10590"/>
<dbReference type="AlphaFoldDB" id="A0A3G9K637"/>
<dbReference type="SUPFAM" id="SSF158997">
    <property type="entry name" value="Trm112p-like"/>
    <property type="match status" value="1"/>
</dbReference>
<evidence type="ECO:0000256" key="1">
    <source>
        <dbReference type="SAM" id="Phobius"/>
    </source>
</evidence>
<feature type="transmembrane region" description="Helical" evidence="1">
    <location>
        <begin position="328"/>
        <end position="347"/>
    </location>
</feature>
<dbReference type="GeneID" id="88849190"/>
<feature type="transmembrane region" description="Helical" evidence="1">
    <location>
        <begin position="359"/>
        <end position="381"/>
    </location>
</feature>
<dbReference type="Gene3D" id="2.20.25.10">
    <property type="match status" value="1"/>
</dbReference>
<reference evidence="3" key="1">
    <citation type="submission" date="2018-11" db="EMBL/GenBank/DDBJ databases">
        <title>Comparative genomics of Parolsenella catena and Libanicoccus massiliensis: Reclassification of Libanicoccus massiliensis as Parolsenella massiliensis comb. nov.</title>
        <authorList>
            <person name="Sakamoto M."/>
            <person name="Ikeyama N."/>
            <person name="Murakami T."/>
            <person name="Mori H."/>
            <person name="Yuki M."/>
            <person name="Ohkuma M."/>
        </authorList>
    </citation>
    <scope>NUCLEOTIDE SEQUENCE [LARGE SCALE GENOMIC DNA]</scope>
    <source>
        <strain evidence="3">JCM 31932</strain>
    </source>
</reference>
<dbReference type="RefSeq" id="WP_126422331.1">
    <property type="nucleotide sequence ID" value="NZ_AP019367.1"/>
</dbReference>
<keyword evidence="3" id="KW-1185">Reference proteome</keyword>